<sequence>MGKRRAPTIRAKASSRRSKLRPRPTAPRKKTSNQEDTSTQDSSSSRDWSDLSDGPTNLIASHILTNGDVADYIRFRVICRSWRVSCPSPLTHPILDDCRLHPRQWIMLVGDDDEKLTAAGAPHRTRRRFLNVSTGQCVHVDIPELHDHGVLRSSTDGLILLVSKDDATVRLLNPLTRQVAELPPINGLGLDFSHAHIGQVSPNNAGLVDDDGGGGGRNKVMLYHYDNEHDCNMVAFAKPGDERWVVVKLNSDHHRRRHHLFTMRTMPFAGRFYGIVSDSVVVVDDTTTGKLVVAAKLATSIRRMMNDTAHRMMTGLVLVTIHLGLPVCGRSKLHATVQVHGSS</sequence>
<accession>A0A835BAR6</accession>
<dbReference type="Proteomes" id="UP000636709">
    <property type="component" value="Unassembled WGS sequence"/>
</dbReference>
<evidence type="ECO:0000256" key="1">
    <source>
        <dbReference type="SAM" id="MobiDB-lite"/>
    </source>
</evidence>
<dbReference type="OrthoDB" id="619048at2759"/>
<dbReference type="Pfam" id="PF03478">
    <property type="entry name" value="Beta-prop_KIB1-4"/>
    <property type="match status" value="1"/>
</dbReference>
<reference evidence="3" key="1">
    <citation type="submission" date="2020-07" db="EMBL/GenBank/DDBJ databases">
        <title>Genome sequence and genetic diversity analysis of an under-domesticated orphan crop, white fonio (Digitaria exilis).</title>
        <authorList>
            <person name="Bennetzen J.L."/>
            <person name="Chen S."/>
            <person name="Ma X."/>
            <person name="Wang X."/>
            <person name="Yssel A.E.J."/>
            <person name="Chaluvadi S.R."/>
            <person name="Johnson M."/>
            <person name="Gangashetty P."/>
            <person name="Hamidou F."/>
            <person name="Sanogo M.D."/>
            <person name="Zwaenepoel A."/>
            <person name="Wallace J."/>
            <person name="Van De Peer Y."/>
            <person name="Van Deynze A."/>
        </authorList>
    </citation>
    <scope>NUCLEOTIDE SEQUENCE</scope>
    <source>
        <tissue evidence="3">Leaves</tissue>
    </source>
</reference>
<dbReference type="InterPro" id="IPR005174">
    <property type="entry name" value="KIB1-4_b-propeller"/>
</dbReference>
<feature type="region of interest" description="Disordered" evidence="1">
    <location>
        <begin position="1"/>
        <end position="51"/>
    </location>
</feature>
<dbReference type="EMBL" id="JACEFO010002082">
    <property type="protein sequence ID" value="KAF8686002.1"/>
    <property type="molecule type" value="Genomic_DNA"/>
</dbReference>
<protein>
    <recommendedName>
        <fullName evidence="2">KIB1-4 beta-propeller domain-containing protein</fullName>
    </recommendedName>
</protein>
<organism evidence="3 4">
    <name type="scientific">Digitaria exilis</name>
    <dbReference type="NCBI Taxonomy" id="1010633"/>
    <lineage>
        <taxon>Eukaryota</taxon>
        <taxon>Viridiplantae</taxon>
        <taxon>Streptophyta</taxon>
        <taxon>Embryophyta</taxon>
        <taxon>Tracheophyta</taxon>
        <taxon>Spermatophyta</taxon>
        <taxon>Magnoliopsida</taxon>
        <taxon>Liliopsida</taxon>
        <taxon>Poales</taxon>
        <taxon>Poaceae</taxon>
        <taxon>PACMAD clade</taxon>
        <taxon>Panicoideae</taxon>
        <taxon>Panicodae</taxon>
        <taxon>Paniceae</taxon>
        <taxon>Anthephorinae</taxon>
        <taxon>Digitaria</taxon>
    </lineage>
</organism>
<name>A0A835BAR6_9POAL</name>
<feature type="compositionally biased region" description="Low complexity" evidence="1">
    <location>
        <begin position="34"/>
        <end position="46"/>
    </location>
</feature>
<keyword evidence="4" id="KW-1185">Reference proteome</keyword>
<proteinExistence type="predicted"/>
<dbReference type="AlphaFoldDB" id="A0A835BAR6"/>
<evidence type="ECO:0000313" key="4">
    <source>
        <dbReference type="Proteomes" id="UP000636709"/>
    </source>
</evidence>
<feature type="domain" description="KIB1-4 beta-propeller" evidence="2">
    <location>
        <begin position="129"/>
        <end position="295"/>
    </location>
</feature>
<dbReference type="PANTHER" id="PTHR33165:SF78">
    <property type="entry name" value="F-BOX DOMAIN-CONTAINING PROTEIN"/>
    <property type="match status" value="1"/>
</dbReference>
<dbReference type="PANTHER" id="PTHR33165">
    <property type="entry name" value="F-BOX DOMAIN CONTAINING PROTEIN-LIKE-RELATED"/>
    <property type="match status" value="1"/>
</dbReference>
<gene>
    <name evidence="3" type="ORF">HU200_043930</name>
</gene>
<feature type="compositionally biased region" description="Basic residues" evidence="1">
    <location>
        <begin position="1"/>
        <end position="31"/>
    </location>
</feature>
<evidence type="ECO:0000313" key="3">
    <source>
        <dbReference type="EMBL" id="KAF8686002.1"/>
    </source>
</evidence>
<comment type="caution">
    <text evidence="3">The sequence shown here is derived from an EMBL/GenBank/DDBJ whole genome shotgun (WGS) entry which is preliminary data.</text>
</comment>
<dbReference type="SUPFAM" id="SSF50965">
    <property type="entry name" value="Galactose oxidase, central domain"/>
    <property type="match status" value="1"/>
</dbReference>
<dbReference type="InterPro" id="IPR011043">
    <property type="entry name" value="Gal_Oxase/kelch_b-propeller"/>
</dbReference>
<evidence type="ECO:0000259" key="2">
    <source>
        <dbReference type="Pfam" id="PF03478"/>
    </source>
</evidence>